<reference evidence="2 3" key="1">
    <citation type="journal article" date="2019" name="Commun. Biol.">
        <title>The bagworm genome reveals a unique fibroin gene that provides high tensile strength.</title>
        <authorList>
            <person name="Kono N."/>
            <person name="Nakamura H."/>
            <person name="Ohtoshi R."/>
            <person name="Tomita M."/>
            <person name="Numata K."/>
            <person name="Arakawa K."/>
        </authorList>
    </citation>
    <scope>NUCLEOTIDE SEQUENCE [LARGE SCALE GENOMIC DNA]</scope>
</reference>
<evidence type="ECO:0000313" key="2">
    <source>
        <dbReference type="EMBL" id="GBP63154.1"/>
    </source>
</evidence>
<protein>
    <submittedName>
        <fullName evidence="2">Uncharacterized protein</fullName>
    </submittedName>
</protein>
<gene>
    <name evidence="2" type="ORF">EVAR_59713_1</name>
</gene>
<accession>A0A4C1XKV2</accession>
<proteinExistence type="predicted"/>
<keyword evidence="3" id="KW-1185">Reference proteome</keyword>
<organism evidence="2 3">
    <name type="scientific">Eumeta variegata</name>
    <name type="common">Bagworm moth</name>
    <name type="synonym">Eumeta japonica</name>
    <dbReference type="NCBI Taxonomy" id="151549"/>
    <lineage>
        <taxon>Eukaryota</taxon>
        <taxon>Metazoa</taxon>
        <taxon>Ecdysozoa</taxon>
        <taxon>Arthropoda</taxon>
        <taxon>Hexapoda</taxon>
        <taxon>Insecta</taxon>
        <taxon>Pterygota</taxon>
        <taxon>Neoptera</taxon>
        <taxon>Endopterygota</taxon>
        <taxon>Lepidoptera</taxon>
        <taxon>Glossata</taxon>
        <taxon>Ditrysia</taxon>
        <taxon>Tineoidea</taxon>
        <taxon>Psychidae</taxon>
        <taxon>Oiketicinae</taxon>
        <taxon>Eumeta</taxon>
    </lineage>
</organism>
<dbReference type="AlphaFoldDB" id="A0A4C1XKV2"/>
<dbReference type="Proteomes" id="UP000299102">
    <property type="component" value="Unassembled WGS sequence"/>
</dbReference>
<comment type="caution">
    <text evidence="2">The sequence shown here is derived from an EMBL/GenBank/DDBJ whole genome shotgun (WGS) entry which is preliminary data.</text>
</comment>
<name>A0A4C1XKV2_EUMVA</name>
<evidence type="ECO:0000313" key="3">
    <source>
        <dbReference type="Proteomes" id="UP000299102"/>
    </source>
</evidence>
<sequence>MRLRILSLRPISNNCDERLRKCEKKDKERDKLRGPKANRDISYSPRSASRIRARCDTCVCARASAARGVRRPPPAARLSALGFSRACEVTYNYNVDLRSRPSTPAIFQSHVTIGYLRSLGQPPRPDRGHTV</sequence>
<feature type="compositionally biased region" description="Basic and acidic residues" evidence="1">
    <location>
        <begin position="24"/>
        <end position="39"/>
    </location>
</feature>
<evidence type="ECO:0000256" key="1">
    <source>
        <dbReference type="SAM" id="MobiDB-lite"/>
    </source>
</evidence>
<feature type="region of interest" description="Disordered" evidence="1">
    <location>
        <begin position="24"/>
        <end position="45"/>
    </location>
</feature>
<dbReference type="EMBL" id="BGZK01000861">
    <property type="protein sequence ID" value="GBP63154.1"/>
    <property type="molecule type" value="Genomic_DNA"/>
</dbReference>